<comment type="caution">
    <text evidence="2">The sequence shown here is derived from an EMBL/GenBank/DDBJ whole genome shotgun (WGS) entry which is preliminary data.</text>
</comment>
<keyword evidence="1" id="KW-0812">Transmembrane</keyword>
<dbReference type="SUPFAM" id="SSF103481">
    <property type="entry name" value="Multidrug resistance efflux transporter EmrE"/>
    <property type="match status" value="1"/>
</dbReference>
<keyword evidence="1" id="KW-1133">Transmembrane helix</keyword>
<reference evidence="3" key="1">
    <citation type="submission" date="2017-09" db="EMBL/GenBank/DDBJ databases">
        <title>Depth-based differentiation of microbial function through sediment-hosted aquifers and enrichment of novel symbionts in the deep terrestrial subsurface.</title>
        <authorList>
            <person name="Probst A.J."/>
            <person name="Ladd B."/>
            <person name="Jarett J.K."/>
            <person name="Geller-Mcgrath D.E."/>
            <person name="Sieber C.M.K."/>
            <person name="Emerson J.B."/>
            <person name="Anantharaman K."/>
            <person name="Thomas B.C."/>
            <person name="Malmstrom R."/>
            <person name="Stieglmeier M."/>
            <person name="Klingl A."/>
            <person name="Woyke T."/>
            <person name="Ryan C.M."/>
            <person name="Banfield J.F."/>
        </authorList>
    </citation>
    <scope>NUCLEOTIDE SEQUENCE [LARGE SCALE GENOMIC DNA]</scope>
</reference>
<feature type="transmembrane region" description="Helical" evidence="1">
    <location>
        <begin position="284"/>
        <end position="301"/>
    </location>
</feature>
<gene>
    <name evidence="2" type="ORF">CO137_01975</name>
</gene>
<name>A0A2M7Z6X9_9BACT</name>
<protein>
    <recommendedName>
        <fullName evidence="4">EamA domain-containing protein</fullName>
    </recommendedName>
</protein>
<feature type="transmembrane region" description="Helical" evidence="1">
    <location>
        <begin position="117"/>
        <end position="135"/>
    </location>
</feature>
<organism evidence="2 3">
    <name type="scientific">Candidatus Magasanikbacteria bacterium CG_4_9_14_3_um_filter_32_9</name>
    <dbReference type="NCBI Taxonomy" id="1974644"/>
    <lineage>
        <taxon>Bacteria</taxon>
        <taxon>Candidatus Magasanikiibacteriota</taxon>
    </lineage>
</organism>
<evidence type="ECO:0000313" key="3">
    <source>
        <dbReference type="Proteomes" id="UP000230843"/>
    </source>
</evidence>
<feature type="transmembrane region" description="Helical" evidence="1">
    <location>
        <begin position="94"/>
        <end position="111"/>
    </location>
</feature>
<sequence>MLSVLVATIGYILLAFVFILDKIILSKSVNKPVVYTFYSTIFLLTVFLLYPLGVQTIFGVHLFWAIFSGLTFGFGMWLMFVALKKGETSHISPFIGGVITIATYTISYFLLNEQLSNFQLLGIGILIFSSFLLSFEKSRKHNGFHIGFIWAICAGILFALSHVSAKYIYDLYPFLTGIVWTRGTTGFVGIICLFFPSVWKLFKKKGKQKKVKTIEKKYATSIIISTKVLSVIANLLIQYAIAIGSVTIVMALSGLQFALMFLFIFLLTKFVPKIFREYFTHRELIVQTIAILLVVAGYIFFVF</sequence>
<proteinExistence type="predicted"/>
<accession>A0A2M7Z6X9</accession>
<dbReference type="Proteomes" id="UP000230843">
    <property type="component" value="Unassembled WGS sequence"/>
</dbReference>
<evidence type="ECO:0008006" key="4">
    <source>
        <dbReference type="Google" id="ProtNLM"/>
    </source>
</evidence>
<dbReference type="AlphaFoldDB" id="A0A2M7Z6X9"/>
<feature type="transmembrane region" description="Helical" evidence="1">
    <location>
        <begin position="32"/>
        <end position="50"/>
    </location>
</feature>
<feature type="transmembrane region" description="Helical" evidence="1">
    <location>
        <begin position="248"/>
        <end position="272"/>
    </location>
</feature>
<dbReference type="EMBL" id="PFVJ01000041">
    <property type="protein sequence ID" value="PJA89880.1"/>
    <property type="molecule type" value="Genomic_DNA"/>
</dbReference>
<evidence type="ECO:0000313" key="2">
    <source>
        <dbReference type="EMBL" id="PJA89880.1"/>
    </source>
</evidence>
<feature type="transmembrane region" description="Helical" evidence="1">
    <location>
        <begin position="185"/>
        <end position="202"/>
    </location>
</feature>
<feature type="transmembrane region" description="Helical" evidence="1">
    <location>
        <begin position="62"/>
        <end position="82"/>
    </location>
</feature>
<evidence type="ECO:0000256" key="1">
    <source>
        <dbReference type="SAM" id="Phobius"/>
    </source>
</evidence>
<feature type="transmembrane region" description="Helical" evidence="1">
    <location>
        <begin position="147"/>
        <end position="165"/>
    </location>
</feature>
<feature type="transmembrane region" description="Helical" evidence="1">
    <location>
        <begin position="222"/>
        <end position="242"/>
    </location>
</feature>
<feature type="transmembrane region" description="Helical" evidence="1">
    <location>
        <begin position="6"/>
        <end position="25"/>
    </location>
</feature>
<dbReference type="Gene3D" id="1.10.3730.20">
    <property type="match status" value="1"/>
</dbReference>
<dbReference type="InterPro" id="IPR037185">
    <property type="entry name" value="EmrE-like"/>
</dbReference>
<keyword evidence="1" id="KW-0472">Membrane</keyword>